<dbReference type="SUPFAM" id="SSF102198">
    <property type="entry name" value="Putative cyclase"/>
    <property type="match status" value="1"/>
</dbReference>
<dbReference type="GO" id="GO:0019441">
    <property type="term" value="P:L-tryptophan catabolic process to kynurenine"/>
    <property type="evidence" value="ECO:0007669"/>
    <property type="project" value="InterPro"/>
</dbReference>
<keyword evidence="6" id="KW-0479">Metal-binding</keyword>
<keyword evidence="7 12" id="KW-0378">Hydrolase</keyword>
<evidence type="ECO:0000256" key="3">
    <source>
        <dbReference type="ARBA" id="ARBA00011738"/>
    </source>
</evidence>
<comment type="subunit">
    <text evidence="3">Homodimer.</text>
</comment>
<evidence type="ECO:0000256" key="7">
    <source>
        <dbReference type="ARBA" id="ARBA00022801"/>
    </source>
</evidence>
<evidence type="ECO:0000256" key="8">
    <source>
        <dbReference type="ARBA" id="ARBA00022833"/>
    </source>
</evidence>
<dbReference type="Pfam" id="PF04199">
    <property type="entry name" value="Cyclase"/>
    <property type="match status" value="1"/>
</dbReference>
<evidence type="ECO:0000256" key="4">
    <source>
        <dbReference type="ARBA" id="ARBA00012930"/>
    </source>
</evidence>
<protein>
    <recommendedName>
        <fullName evidence="5">Kynurenine formamidase</fullName>
        <ecNumber evidence="4">3.5.1.9</ecNumber>
    </recommendedName>
</protein>
<comment type="cofactor">
    <cofactor evidence="1">
        <name>Zn(2+)</name>
        <dbReference type="ChEBI" id="CHEBI:29105"/>
    </cofactor>
</comment>
<sequence length="204" mass="22328">MKKMYDISVPIYEGMPVYKNKPEKQPQFSKVTNAHVTESTIKIDAHTGTHIDAPLHMINDGETFESLDLNSLVGEAKVFDLTKVTGGITAKDLEDLAIQKGDFVLFKTKNSFDEGFNFEFIYLAESGAKLLSDIGVRGVGIDALGVERAQEGHPTHKTLFANNVIVIEGLTFKDVEAGTYHMVAAPLKLIGTDASPARVLLFDL</sequence>
<dbReference type="GO" id="GO:0004061">
    <property type="term" value="F:arylformamidase activity"/>
    <property type="evidence" value="ECO:0007669"/>
    <property type="project" value="UniProtKB-EC"/>
</dbReference>
<dbReference type="EC" id="3.5.1.9" evidence="4"/>
<accession>A0A841Q7S6</accession>
<evidence type="ECO:0000313" key="12">
    <source>
        <dbReference type="EMBL" id="MBB6454491.1"/>
    </source>
</evidence>
<dbReference type="EMBL" id="JACHGH010000009">
    <property type="protein sequence ID" value="MBB6454491.1"/>
    <property type="molecule type" value="Genomic_DNA"/>
</dbReference>
<evidence type="ECO:0000256" key="2">
    <source>
        <dbReference type="ARBA" id="ARBA00002204"/>
    </source>
</evidence>
<dbReference type="PANTHER" id="PTHR31118:SF12">
    <property type="entry name" value="CYCLASE-LIKE PROTEIN 2"/>
    <property type="match status" value="1"/>
</dbReference>
<evidence type="ECO:0000256" key="10">
    <source>
        <dbReference type="ARBA" id="ARBA00048496"/>
    </source>
</evidence>
<keyword evidence="13" id="KW-1185">Reference proteome</keyword>
<dbReference type="Proteomes" id="UP000581688">
    <property type="component" value="Unassembled WGS sequence"/>
</dbReference>
<evidence type="ECO:0000256" key="6">
    <source>
        <dbReference type="ARBA" id="ARBA00022723"/>
    </source>
</evidence>
<comment type="catalytic activity">
    <reaction evidence="10">
        <text>N-formyl-L-kynurenine + H2O = L-kynurenine + formate + H(+)</text>
        <dbReference type="Rhea" id="RHEA:13009"/>
        <dbReference type="ChEBI" id="CHEBI:15377"/>
        <dbReference type="ChEBI" id="CHEBI:15378"/>
        <dbReference type="ChEBI" id="CHEBI:15740"/>
        <dbReference type="ChEBI" id="CHEBI:57959"/>
        <dbReference type="ChEBI" id="CHEBI:58629"/>
        <dbReference type="EC" id="3.5.1.9"/>
    </reaction>
</comment>
<dbReference type="FunFam" id="3.50.30.50:FF:000001">
    <property type="entry name" value="Kynurenine formamidase"/>
    <property type="match status" value="1"/>
</dbReference>
<keyword evidence="8" id="KW-0862">Zinc</keyword>
<dbReference type="AlphaFoldDB" id="A0A841Q7S6"/>
<evidence type="ECO:0000256" key="5">
    <source>
        <dbReference type="ARBA" id="ARBA00014889"/>
    </source>
</evidence>
<dbReference type="InterPro" id="IPR007325">
    <property type="entry name" value="KFase/CYL"/>
</dbReference>
<evidence type="ECO:0000256" key="1">
    <source>
        <dbReference type="ARBA" id="ARBA00001947"/>
    </source>
</evidence>
<dbReference type="PANTHER" id="PTHR31118">
    <property type="entry name" value="CYCLASE-LIKE PROTEIN 2"/>
    <property type="match status" value="1"/>
</dbReference>
<comment type="caution">
    <text evidence="12">The sequence shown here is derived from an EMBL/GenBank/DDBJ whole genome shotgun (WGS) entry which is preliminary data.</text>
</comment>
<name>A0A841Q7S6_9BACI</name>
<dbReference type="GO" id="GO:0046872">
    <property type="term" value="F:metal ion binding"/>
    <property type="evidence" value="ECO:0007669"/>
    <property type="project" value="UniProtKB-KW"/>
</dbReference>
<evidence type="ECO:0000313" key="13">
    <source>
        <dbReference type="Proteomes" id="UP000581688"/>
    </source>
</evidence>
<reference evidence="12 13" key="1">
    <citation type="submission" date="2020-08" db="EMBL/GenBank/DDBJ databases">
        <title>Genomic Encyclopedia of Type Strains, Phase IV (KMG-IV): sequencing the most valuable type-strain genomes for metagenomic binning, comparative biology and taxonomic classification.</title>
        <authorList>
            <person name="Goeker M."/>
        </authorList>
    </citation>
    <scope>NUCLEOTIDE SEQUENCE [LARGE SCALE GENOMIC DNA]</scope>
    <source>
        <strain evidence="12 13">DSM 19612</strain>
    </source>
</reference>
<comment type="pathway">
    <text evidence="11">Amino-acid degradation; L-tryptophan degradation via kynurenine pathway; L-kynurenine from L-tryptophan: step 2/2.</text>
</comment>
<evidence type="ECO:0000256" key="11">
    <source>
        <dbReference type="ARBA" id="ARBA00060547"/>
    </source>
</evidence>
<keyword evidence="9" id="KW-0823">Tryptophan catabolism</keyword>
<dbReference type="Gene3D" id="3.50.30.50">
    <property type="entry name" value="Putative cyclase"/>
    <property type="match status" value="1"/>
</dbReference>
<comment type="function">
    <text evidence="2">Catalyzes the hydrolysis of N-formyl-L-kynurenine to L-kynurenine, the second step in the kynurenine pathway of tryptophan degradation.</text>
</comment>
<gene>
    <name evidence="12" type="ORF">HNQ94_002973</name>
</gene>
<organism evidence="12 13">
    <name type="scientific">Salirhabdus euzebyi</name>
    <dbReference type="NCBI Taxonomy" id="394506"/>
    <lineage>
        <taxon>Bacteria</taxon>
        <taxon>Bacillati</taxon>
        <taxon>Bacillota</taxon>
        <taxon>Bacilli</taxon>
        <taxon>Bacillales</taxon>
        <taxon>Bacillaceae</taxon>
        <taxon>Salirhabdus</taxon>
    </lineage>
</organism>
<evidence type="ECO:0000256" key="9">
    <source>
        <dbReference type="ARBA" id="ARBA00023079"/>
    </source>
</evidence>
<proteinExistence type="predicted"/>
<dbReference type="InterPro" id="IPR037175">
    <property type="entry name" value="KFase_sf"/>
</dbReference>